<evidence type="ECO:0000313" key="3">
    <source>
        <dbReference type="Proteomes" id="UP000325440"/>
    </source>
</evidence>
<accession>A0A5E4MP63</accession>
<reference evidence="2 3" key="1">
    <citation type="submission" date="2019-08" db="EMBL/GenBank/DDBJ databases">
        <authorList>
            <person name="Alioto T."/>
            <person name="Alioto T."/>
            <person name="Gomez Garrido J."/>
        </authorList>
    </citation>
    <scope>NUCLEOTIDE SEQUENCE [LARGE SCALE GENOMIC DNA]</scope>
</reference>
<keyword evidence="3" id="KW-1185">Reference proteome</keyword>
<evidence type="ECO:0000313" key="2">
    <source>
        <dbReference type="EMBL" id="VVC34087.1"/>
    </source>
</evidence>
<feature type="compositionally biased region" description="Low complexity" evidence="1">
    <location>
        <begin position="33"/>
        <end position="48"/>
    </location>
</feature>
<protein>
    <submittedName>
        <fullName evidence="2">Uncharacterized protein</fullName>
    </submittedName>
</protein>
<dbReference type="OrthoDB" id="6596574at2759"/>
<feature type="region of interest" description="Disordered" evidence="1">
    <location>
        <begin position="25"/>
        <end position="61"/>
    </location>
</feature>
<gene>
    <name evidence="2" type="ORF">CINCED_3A018798</name>
</gene>
<dbReference type="Proteomes" id="UP000325440">
    <property type="component" value="Unassembled WGS sequence"/>
</dbReference>
<dbReference type="AlphaFoldDB" id="A0A5E4MP63"/>
<name>A0A5E4MP63_9HEMI</name>
<sequence length="150" mass="16548">MTTERTKSKIGRWVDETMKGKFDNFVGSRKKSSANTAAAATGSTKSNNEIPTLPDADDNIDADLLNSVKPAELNSRTIESVCADETTRPPITLAADIDLSMLFSNMTRKQHLEDVNADERDPIRMVQQHLKLLNIGSESADEDRRLTDGI</sequence>
<proteinExistence type="predicted"/>
<organism evidence="2 3">
    <name type="scientific">Cinara cedri</name>
    <dbReference type="NCBI Taxonomy" id="506608"/>
    <lineage>
        <taxon>Eukaryota</taxon>
        <taxon>Metazoa</taxon>
        <taxon>Ecdysozoa</taxon>
        <taxon>Arthropoda</taxon>
        <taxon>Hexapoda</taxon>
        <taxon>Insecta</taxon>
        <taxon>Pterygota</taxon>
        <taxon>Neoptera</taxon>
        <taxon>Paraneoptera</taxon>
        <taxon>Hemiptera</taxon>
        <taxon>Sternorrhyncha</taxon>
        <taxon>Aphidomorpha</taxon>
        <taxon>Aphidoidea</taxon>
        <taxon>Aphididae</taxon>
        <taxon>Lachninae</taxon>
        <taxon>Cinara</taxon>
    </lineage>
</organism>
<evidence type="ECO:0000256" key="1">
    <source>
        <dbReference type="SAM" id="MobiDB-lite"/>
    </source>
</evidence>
<dbReference type="EMBL" id="CABPRJ010000982">
    <property type="protein sequence ID" value="VVC34087.1"/>
    <property type="molecule type" value="Genomic_DNA"/>
</dbReference>